<reference evidence="8 9" key="1">
    <citation type="submission" date="2019-09" db="EMBL/GenBank/DDBJ databases">
        <title>Isolation and identification of active actinomycetes.</title>
        <authorList>
            <person name="Yu Z."/>
            <person name="Han C."/>
            <person name="Yu B."/>
        </authorList>
    </citation>
    <scope>NUCLEOTIDE SEQUENCE [LARGE SCALE GENOMIC DNA]</scope>
    <source>
        <strain evidence="8 9">NEAU-H2</strain>
    </source>
</reference>
<comment type="similarity">
    <text evidence="1">Belongs to the AfsR/DnrI/RedD regulatory family.</text>
</comment>
<dbReference type="InterPro" id="IPR005158">
    <property type="entry name" value="BTAD"/>
</dbReference>
<dbReference type="AlphaFoldDB" id="A0A7J5DFA1"/>
<sequence length="273" mass="30174">MKIKVLGPLNVEVNGISVVPTAGKPRQILALLALYPGRVVPVSTLMEEIWGTHLPQSALTTLQTYILQLRRRLGTAMGPDAPGSAKDVLATRYGGYLLQIPAEAVDVRAYECLVAEGQQAHEDGEDARVAECLRAALDLWEGPALVDVRVGPILDIEVMRLEESRLVTRERRIDADLRLGRHIELIAELTDLIARHPQHEGLHSQAMVALYRSGRQASALDVYRRLRQRLIAELGVEPSPQLQRLHQAMLAVDPRLDVASGPRRTSTFDLYAA</sequence>
<dbReference type="SUPFAM" id="SSF46894">
    <property type="entry name" value="C-terminal effector domain of the bipartite response regulators"/>
    <property type="match status" value="1"/>
</dbReference>
<evidence type="ECO:0000256" key="3">
    <source>
        <dbReference type="ARBA" id="ARBA00023015"/>
    </source>
</evidence>
<keyword evidence="3" id="KW-0805">Transcription regulation</keyword>
<feature type="domain" description="OmpR/PhoB-type" evidence="7">
    <location>
        <begin position="1"/>
        <end position="100"/>
    </location>
</feature>
<keyword evidence="5" id="KW-0804">Transcription</keyword>
<comment type="caution">
    <text evidence="8">The sequence shown here is derived from an EMBL/GenBank/DDBJ whole genome shotgun (WGS) entry which is preliminary data.</text>
</comment>
<keyword evidence="4 6" id="KW-0238">DNA-binding</keyword>
<dbReference type="InterPro" id="IPR036388">
    <property type="entry name" value="WH-like_DNA-bd_sf"/>
</dbReference>
<dbReference type="PANTHER" id="PTHR35807">
    <property type="entry name" value="TRANSCRIPTIONAL REGULATOR REDD-RELATED"/>
    <property type="match status" value="1"/>
</dbReference>
<dbReference type="SMART" id="SM01043">
    <property type="entry name" value="BTAD"/>
    <property type="match status" value="1"/>
</dbReference>
<evidence type="ECO:0000256" key="5">
    <source>
        <dbReference type="ARBA" id="ARBA00023163"/>
    </source>
</evidence>
<evidence type="ECO:0000256" key="1">
    <source>
        <dbReference type="ARBA" id="ARBA00005820"/>
    </source>
</evidence>
<feature type="DNA-binding region" description="OmpR/PhoB-type" evidence="6">
    <location>
        <begin position="1"/>
        <end position="100"/>
    </location>
</feature>
<evidence type="ECO:0000256" key="2">
    <source>
        <dbReference type="ARBA" id="ARBA00023012"/>
    </source>
</evidence>
<evidence type="ECO:0000256" key="4">
    <source>
        <dbReference type="ARBA" id="ARBA00023125"/>
    </source>
</evidence>
<dbReference type="GO" id="GO:0000160">
    <property type="term" value="P:phosphorelay signal transduction system"/>
    <property type="evidence" value="ECO:0007669"/>
    <property type="project" value="UniProtKB-KW"/>
</dbReference>
<evidence type="ECO:0000256" key="6">
    <source>
        <dbReference type="PROSITE-ProRule" id="PRU01091"/>
    </source>
</evidence>
<evidence type="ECO:0000259" key="7">
    <source>
        <dbReference type="PROSITE" id="PS51755"/>
    </source>
</evidence>
<accession>A0A7J5DFA1</accession>
<organism evidence="8 9">
    <name type="scientific">Streptomyces triticiradicis</name>
    <dbReference type="NCBI Taxonomy" id="2651189"/>
    <lineage>
        <taxon>Bacteria</taxon>
        <taxon>Bacillati</taxon>
        <taxon>Actinomycetota</taxon>
        <taxon>Actinomycetes</taxon>
        <taxon>Kitasatosporales</taxon>
        <taxon>Streptomycetaceae</taxon>
        <taxon>Streptomyces</taxon>
    </lineage>
</organism>
<name>A0A7J5DFA1_9ACTN</name>
<dbReference type="SUPFAM" id="SSF48452">
    <property type="entry name" value="TPR-like"/>
    <property type="match status" value="1"/>
</dbReference>
<dbReference type="EMBL" id="WBKG01000013">
    <property type="protein sequence ID" value="KAB1987548.1"/>
    <property type="molecule type" value="Genomic_DNA"/>
</dbReference>
<dbReference type="GO" id="GO:0003677">
    <property type="term" value="F:DNA binding"/>
    <property type="evidence" value="ECO:0007669"/>
    <property type="project" value="UniProtKB-UniRule"/>
</dbReference>
<keyword evidence="2" id="KW-0902">Two-component regulatory system</keyword>
<dbReference type="Pfam" id="PF03704">
    <property type="entry name" value="BTAD"/>
    <property type="match status" value="1"/>
</dbReference>
<dbReference type="GO" id="GO:0006355">
    <property type="term" value="P:regulation of DNA-templated transcription"/>
    <property type="evidence" value="ECO:0007669"/>
    <property type="project" value="InterPro"/>
</dbReference>
<dbReference type="InterPro" id="IPR001867">
    <property type="entry name" value="OmpR/PhoB-type_DNA-bd"/>
</dbReference>
<dbReference type="PROSITE" id="PS51755">
    <property type="entry name" value="OMPR_PHOB"/>
    <property type="match status" value="1"/>
</dbReference>
<gene>
    <name evidence="8" type="ORF">F8144_17705</name>
</gene>
<proteinExistence type="inferred from homology"/>
<dbReference type="SMART" id="SM00862">
    <property type="entry name" value="Trans_reg_C"/>
    <property type="match status" value="1"/>
</dbReference>
<dbReference type="InterPro" id="IPR051677">
    <property type="entry name" value="AfsR-DnrI-RedD_regulator"/>
</dbReference>
<evidence type="ECO:0000313" key="9">
    <source>
        <dbReference type="Proteomes" id="UP000442990"/>
    </source>
</evidence>
<keyword evidence="9" id="KW-1185">Reference proteome</keyword>
<dbReference type="Pfam" id="PF00486">
    <property type="entry name" value="Trans_reg_C"/>
    <property type="match status" value="1"/>
</dbReference>
<dbReference type="Proteomes" id="UP000442990">
    <property type="component" value="Unassembled WGS sequence"/>
</dbReference>
<dbReference type="Gene3D" id="1.10.10.10">
    <property type="entry name" value="Winged helix-like DNA-binding domain superfamily/Winged helix DNA-binding domain"/>
    <property type="match status" value="1"/>
</dbReference>
<dbReference type="RefSeq" id="WP_151470301.1">
    <property type="nucleotide sequence ID" value="NZ_WBKG01000013.1"/>
</dbReference>
<dbReference type="PANTHER" id="PTHR35807:SF1">
    <property type="entry name" value="TRANSCRIPTIONAL REGULATOR REDD"/>
    <property type="match status" value="1"/>
</dbReference>
<dbReference type="CDD" id="cd15831">
    <property type="entry name" value="BTAD"/>
    <property type="match status" value="1"/>
</dbReference>
<evidence type="ECO:0000313" key="8">
    <source>
        <dbReference type="EMBL" id="KAB1987548.1"/>
    </source>
</evidence>
<dbReference type="InterPro" id="IPR011990">
    <property type="entry name" value="TPR-like_helical_dom_sf"/>
</dbReference>
<dbReference type="InterPro" id="IPR016032">
    <property type="entry name" value="Sig_transdc_resp-reg_C-effctor"/>
</dbReference>
<dbReference type="Gene3D" id="1.25.40.10">
    <property type="entry name" value="Tetratricopeptide repeat domain"/>
    <property type="match status" value="1"/>
</dbReference>
<protein>
    <submittedName>
        <fullName evidence="8">AfsR/SARP family transcriptional regulator</fullName>
    </submittedName>
</protein>